<evidence type="ECO:0000256" key="5">
    <source>
        <dbReference type="ARBA" id="ARBA00022777"/>
    </source>
</evidence>
<dbReference type="PANTHER" id="PTHR47634">
    <property type="entry name" value="PROTEIN KINASE DOMAIN-CONTAINING PROTEIN-RELATED"/>
    <property type="match status" value="1"/>
</dbReference>
<evidence type="ECO:0000256" key="3">
    <source>
        <dbReference type="ARBA" id="ARBA00022679"/>
    </source>
</evidence>
<dbReference type="PROSITE" id="PS00107">
    <property type="entry name" value="PROTEIN_KINASE_ATP"/>
    <property type="match status" value="1"/>
</dbReference>
<dbReference type="Gene3D" id="3.30.200.20">
    <property type="entry name" value="Phosphorylase Kinase, domain 1"/>
    <property type="match status" value="1"/>
</dbReference>
<evidence type="ECO:0000313" key="11">
    <source>
        <dbReference type="Proteomes" id="UP001201262"/>
    </source>
</evidence>
<dbReference type="GO" id="GO:0050684">
    <property type="term" value="P:regulation of mRNA processing"/>
    <property type="evidence" value="ECO:0007669"/>
    <property type="project" value="TreeGrafter"/>
</dbReference>
<dbReference type="GO" id="GO:0005524">
    <property type="term" value="F:ATP binding"/>
    <property type="evidence" value="ECO:0007669"/>
    <property type="project" value="UniProtKB-UniRule"/>
</dbReference>
<dbReference type="InterPro" id="IPR011009">
    <property type="entry name" value="Kinase-like_dom_sf"/>
</dbReference>
<keyword evidence="4 9" id="KW-0547">Nucleotide-binding</keyword>
<comment type="catalytic activity">
    <reaction evidence="7">
        <text>L-threonyl-[protein] + ATP = O-phospho-L-threonyl-[protein] + ADP + H(+)</text>
        <dbReference type="Rhea" id="RHEA:46608"/>
        <dbReference type="Rhea" id="RHEA-COMP:11060"/>
        <dbReference type="Rhea" id="RHEA-COMP:11605"/>
        <dbReference type="ChEBI" id="CHEBI:15378"/>
        <dbReference type="ChEBI" id="CHEBI:30013"/>
        <dbReference type="ChEBI" id="CHEBI:30616"/>
        <dbReference type="ChEBI" id="CHEBI:61977"/>
        <dbReference type="ChEBI" id="CHEBI:456216"/>
        <dbReference type="EC" id="2.7.11.1"/>
    </reaction>
</comment>
<dbReference type="Proteomes" id="UP001201262">
    <property type="component" value="Unassembled WGS sequence"/>
</dbReference>
<dbReference type="GO" id="GO:0004674">
    <property type="term" value="F:protein serine/threonine kinase activity"/>
    <property type="evidence" value="ECO:0007669"/>
    <property type="project" value="UniProtKB-KW"/>
</dbReference>
<evidence type="ECO:0000256" key="8">
    <source>
        <dbReference type="ARBA" id="ARBA00048679"/>
    </source>
</evidence>
<protein>
    <recommendedName>
        <fullName evidence="1">non-specific serine/threonine protein kinase</fullName>
        <ecNumber evidence="1">2.7.11.1</ecNumber>
    </recommendedName>
</protein>
<keyword evidence="6 9" id="KW-0067">ATP-binding</keyword>
<keyword evidence="2" id="KW-0723">Serine/threonine-protein kinase</keyword>
<comment type="caution">
    <text evidence="10">The sequence shown here is derived from an EMBL/GenBank/DDBJ whole genome shotgun (WGS) entry which is preliminary data.</text>
</comment>
<dbReference type="SUPFAM" id="SSF56112">
    <property type="entry name" value="Protein kinase-like (PK-like)"/>
    <property type="match status" value="1"/>
</dbReference>
<evidence type="ECO:0000256" key="7">
    <source>
        <dbReference type="ARBA" id="ARBA00047899"/>
    </source>
</evidence>
<name>A0AAD4KWD2_9EURO</name>
<dbReference type="RefSeq" id="XP_046072871.1">
    <property type="nucleotide sequence ID" value="XM_046215835.1"/>
</dbReference>
<evidence type="ECO:0000256" key="4">
    <source>
        <dbReference type="ARBA" id="ARBA00022741"/>
    </source>
</evidence>
<dbReference type="GeneID" id="70246122"/>
<keyword evidence="3" id="KW-0808">Transferase</keyword>
<dbReference type="GO" id="GO:0000245">
    <property type="term" value="P:spliceosomal complex assembly"/>
    <property type="evidence" value="ECO:0007669"/>
    <property type="project" value="TreeGrafter"/>
</dbReference>
<sequence length="106" mass="12236">MSKTSESDSILYHLYIPIEDVEKLERYKVGGYHPITIEDQFHDSYRIVQKLGHGSYSTIWLAQDERCNEIVAIKVPVQRIQICTNITCFPTFPARDSFRAIGRGET</sequence>
<keyword evidence="11" id="KW-1185">Reference proteome</keyword>
<dbReference type="EC" id="2.7.11.1" evidence="1"/>
<dbReference type="PANTHER" id="PTHR47634:SF9">
    <property type="entry name" value="PROTEIN KINASE DOMAIN-CONTAINING PROTEIN-RELATED"/>
    <property type="match status" value="1"/>
</dbReference>
<organism evidence="10 11">
    <name type="scientific">Talaromyces proteolyticus</name>
    <dbReference type="NCBI Taxonomy" id="1131652"/>
    <lineage>
        <taxon>Eukaryota</taxon>
        <taxon>Fungi</taxon>
        <taxon>Dikarya</taxon>
        <taxon>Ascomycota</taxon>
        <taxon>Pezizomycotina</taxon>
        <taxon>Eurotiomycetes</taxon>
        <taxon>Eurotiomycetidae</taxon>
        <taxon>Eurotiales</taxon>
        <taxon>Trichocomaceae</taxon>
        <taxon>Talaromyces</taxon>
        <taxon>Talaromyces sect. Bacilispori</taxon>
    </lineage>
</organism>
<dbReference type="EMBL" id="JAJTJA010000005">
    <property type="protein sequence ID" value="KAH8698407.1"/>
    <property type="molecule type" value="Genomic_DNA"/>
</dbReference>
<evidence type="ECO:0000313" key="10">
    <source>
        <dbReference type="EMBL" id="KAH8698407.1"/>
    </source>
</evidence>
<comment type="catalytic activity">
    <reaction evidence="8">
        <text>L-seryl-[protein] + ATP = O-phospho-L-seryl-[protein] + ADP + H(+)</text>
        <dbReference type="Rhea" id="RHEA:17989"/>
        <dbReference type="Rhea" id="RHEA-COMP:9863"/>
        <dbReference type="Rhea" id="RHEA-COMP:11604"/>
        <dbReference type="ChEBI" id="CHEBI:15378"/>
        <dbReference type="ChEBI" id="CHEBI:29999"/>
        <dbReference type="ChEBI" id="CHEBI:30616"/>
        <dbReference type="ChEBI" id="CHEBI:83421"/>
        <dbReference type="ChEBI" id="CHEBI:456216"/>
        <dbReference type="EC" id="2.7.11.1"/>
    </reaction>
</comment>
<proteinExistence type="predicted"/>
<gene>
    <name evidence="10" type="ORF">BGW36DRAFT_376018</name>
</gene>
<evidence type="ECO:0000256" key="9">
    <source>
        <dbReference type="PROSITE-ProRule" id="PRU10141"/>
    </source>
</evidence>
<feature type="binding site" evidence="9">
    <location>
        <position position="74"/>
    </location>
    <ligand>
        <name>ATP</name>
        <dbReference type="ChEBI" id="CHEBI:30616"/>
    </ligand>
</feature>
<reference evidence="10" key="1">
    <citation type="submission" date="2021-12" db="EMBL/GenBank/DDBJ databases">
        <title>Convergent genome expansion in fungi linked to evolution of root-endophyte symbiosis.</title>
        <authorList>
            <consortium name="DOE Joint Genome Institute"/>
            <person name="Ke Y.-H."/>
            <person name="Bonito G."/>
            <person name="Liao H.-L."/>
            <person name="Looney B."/>
            <person name="Rojas-Flechas A."/>
            <person name="Nash J."/>
            <person name="Hameed K."/>
            <person name="Schadt C."/>
            <person name="Martin F."/>
            <person name="Crous P.W."/>
            <person name="Miettinen O."/>
            <person name="Magnuson J.K."/>
            <person name="Labbe J."/>
            <person name="Jacobson D."/>
            <person name="Doktycz M.J."/>
            <person name="Veneault-Fourrey C."/>
            <person name="Kuo A."/>
            <person name="Mondo S."/>
            <person name="Calhoun S."/>
            <person name="Riley R."/>
            <person name="Ohm R."/>
            <person name="LaButti K."/>
            <person name="Andreopoulos B."/>
            <person name="Pangilinan J."/>
            <person name="Nolan M."/>
            <person name="Tritt A."/>
            <person name="Clum A."/>
            <person name="Lipzen A."/>
            <person name="Daum C."/>
            <person name="Barry K."/>
            <person name="Grigoriev I.V."/>
            <person name="Vilgalys R."/>
        </authorList>
    </citation>
    <scope>NUCLEOTIDE SEQUENCE</scope>
    <source>
        <strain evidence="10">PMI_201</strain>
    </source>
</reference>
<dbReference type="InterPro" id="IPR017441">
    <property type="entry name" value="Protein_kinase_ATP_BS"/>
</dbReference>
<evidence type="ECO:0000256" key="2">
    <source>
        <dbReference type="ARBA" id="ARBA00022527"/>
    </source>
</evidence>
<keyword evidence="5" id="KW-0418">Kinase</keyword>
<evidence type="ECO:0000256" key="1">
    <source>
        <dbReference type="ARBA" id="ARBA00012513"/>
    </source>
</evidence>
<dbReference type="AlphaFoldDB" id="A0AAD4KWD2"/>
<accession>A0AAD4KWD2</accession>
<dbReference type="InterPro" id="IPR051334">
    <property type="entry name" value="SRPK"/>
</dbReference>
<evidence type="ECO:0000256" key="6">
    <source>
        <dbReference type="ARBA" id="ARBA00022840"/>
    </source>
</evidence>